<accession>A0A0G3G1U0</accession>
<dbReference type="RefSeq" id="WP_018145593.1">
    <property type="nucleotide sequence ID" value="NZ_CP011367.1"/>
</dbReference>
<keyword evidence="2" id="KW-1185">Reference proteome</keyword>
<evidence type="ECO:0000313" key="1">
    <source>
        <dbReference type="EMBL" id="AKJ95158.1"/>
    </source>
</evidence>
<dbReference type="PATRIC" id="fig|106634.4.peg.1467"/>
<dbReference type="AlphaFoldDB" id="A0A0G3G1U0"/>
<dbReference type="KEGG" id="tvr:TVD_07180"/>
<proteinExistence type="predicted"/>
<organism evidence="1 2">
    <name type="scientific">Thioalkalivibrio versutus</name>
    <dbReference type="NCBI Taxonomy" id="106634"/>
    <lineage>
        <taxon>Bacteria</taxon>
        <taxon>Pseudomonadati</taxon>
        <taxon>Pseudomonadota</taxon>
        <taxon>Gammaproteobacteria</taxon>
        <taxon>Chromatiales</taxon>
        <taxon>Ectothiorhodospiraceae</taxon>
        <taxon>Thioalkalivibrio</taxon>
    </lineage>
</organism>
<dbReference type="NCBIfam" id="NF038262">
    <property type="entry name" value="SiaB_fam_kinase"/>
    <property type="match status" value="1"/>
</dbReference>
<gene>
    <name evidence="1" type="ORF">TVD_07180</name>
</gene>
<dbReference type="Pfam" id="PF19788">
    <property type="entry name" value="DUF6272"/>
    <property type="match status" value="1"/>
</dbReference>
<dbReference type="STRING" id="106634.TVD_07180"/>
<reference evidence="1 2" key="1">
    <citation type="submission" date="2015-04" db="EMBL/GenBank/DDBJ databases">
        <title>Complete Sequence for the Genome of the Thioalkalivibrio versutus D301.</title>
        <authorList>
            <person name="Mu T."/>
            <person name="Zhou J."/>
            <person name="Xu X."/>
        </authorList>
    </citation>
    <scope>NUCLEOTIDE SEQUENCE [LARGE SCALE GENOMIC DNA]</scope>
    <source>
        <strain evidence="1 2">D301</strain>
    </source>
</reference>
<protein>
    <submittedName>
        <fullName evidence="1">Uncharacterized protein</fullName>
    </submittedName>
</protein>
<dbReference type="OrthoDB" id="5365713at2"/>
<name>A0A0G3G1U0_9GAMM</name>
<dbReference type="InterPro" id="IPR046239">
    <property type="entry name" value="DUF6272"/>
</dbReference>
<dbReference type="EMBL" id="CP011367">
    <property type="protein sequence ID" value="AKJ95158.1"/>
    <property type="molecule type" value="Genomic_DNA"/>
</dbReference>
<sequence>MTDAAEARTESSALIAEEVLGFQRNMTRRGIIFSFTGYISEGILKALGDALRQKIRLESTDTKTVNRVFSVFVEQVQNVIRYSAERIEHDAEPPVELSSGMITVGSENGRFFVICGNVIGRKDADTLAVRLRELAGMDSDELRRFYKEKLREPPDEGSKGGSIGLIEIARRASEPIQFDFQHLSDAQSYFVLKAYI</sequence>
<evidence type="ECO:0000313" key="2">
    <source>
        <dbReference type="Proteomes" id="UP000064201"/>
    </source>
</evidence>
<dbReference type="Proteomes" id="UP000064201">
    <property type="component" value="Chromosome"/>
</dbReference>